<dbReference type="FunFam" id="3.90.1530.30:FF:000001">
    <property type="entry name" value="Chromosome partitioning protein ParB"/>
    <property type="match status" value="1"/>
</dbReference>
<dbReference type="InterPro" id="IPR050336">
    <property type="entry name" value="Chromosome_partition/occlusion"/>
</dbReference>
<feature type="region of interest" description="Disordered" evidence="4">
    <location>
        <begin position="1"/>
        <end position="20"/>
    </location>
</feature>
<dbReference type="AlphaFoldDB" id="A0A0S7BS62"/>
<comment type="similarity">
    <text evidence="1">Belongs to the ParB family.</text>
</comment>
<gene>
    <name evidence="6" type="ORF">ATC1_131276</name>
</gene>
<dbReference type="OrthoDB" id="9802051at2"/>
<dbReference type="CDD" id="cd16393">
    <property type="entry name" value="SPO0J_N"/>
    <property type="match status" value="1"/>
</dbReference>
<dbReference type="NCBIfam" id="TIGR00180">
    <property type="entry name" value="parB_part"/>
    <property type="match status" value="1"/>
</dbReference>
<dbReference type="Gene3D" id="1.10.10.2830">
    <property type="match status" value="1"/>
</dbReference>
<dbReference type="Pfam" id="PF17762">
    <property type="entry name" value="HTH_ParB"/>
    <property type="match status" value="1"/>
</dbReference>
<dbReference type="SMART" id="SM00470">
    <property type="entry name" value="ParB"/>
    <property type="match status" value="1"/>
</dbReference>
<dbReference type="InterPro" id="IPR057240">
    <property type="entry name" value="ParB_dimer_C"/>
</dbReference>
<dbReference type="PANTHER" id="PTHR33375:SF1">
    <property type="entry name" value="CHROMOSOME-PARTITIONING PROTEIN PARB-RELATED"/>
    <property type="match status" value="1"/>
</dbReference>
<evidence type="ECO:0000256" key="2">
    <source>
        <dbReference type="ARBA" id="ARBA00022829"/>
    </source>
</evidence>
<dbReference type="PANTHER" id="PTHR33375">
    <property type="entry name" value="CHROMOSOME-PARTITIONING PROTEIN PARB-RELATED"/>
    <property type="match status" value="1"/>
</dbReference>
<name>A0A0S7BS62_9CHLR</name>
<dbReference type="Gene3D" id="3.90.1530.30">
    <property type="match status" value="1"/>
</dbReference>
<reference evidence="6" key="1">
    <citation type="journal article" date="2015" name="Genome Announc.">
        <title>Draft Genome Sequence of Anaerolineae Strain TC1, a Novel Isolate from a Methanogenic Wastewater Treatment System.</title>
        <authorList>
            <person name="Matsuura N."/>
            <person name="Tourlousse D.M."/>
            <person name="Sun L."/>
            <person name="Toyonaga M."/>
            <person name="Kuroda K."/>
            <person name="Ohashi A."/>
            <person name="Cruz R."/>
            <person name="Yamaguchi T."/>
            <person name="Sekiguchi Y."/>
        </authorList>
    </citation>
    <scope>NUCLEOTIDE SEQUENCE [LARGE SCALE GENOMIC DNA]</scope>
    <source>
        <strain evidence="6">TC1</strain>
    </source>
</reference>
<evidence type="ECO:0000313" key="7">
    <source>
        <dbReference type="Proteomes" id="UP000053370"/>
    </source>
</evidence>
<evidence type="ECO:0000256" key="4">
    <source>
        <dbReference type="SAM" id="MobiDB-lite"/>
    </source>
</evidence>
<evidence type="ECO:0000256" key="1">
    <source>
        <dbReference type="ARBA" id="ARBA00006295"/>
    </source>
</evidence>
<evidence type="ECO:0000313" key="6">
    <source>
        <dbReference type="EMBL" id="GAP41291.1"/>
    </source>
</evidence>
<keyword evidence="2" id="KW-0159">Chromosome partition</keyword>
<keyword evidence="3" id="KW-0238">DNA-binding</keyword>
<dbReference type="FunFam" id="1.10.10.2830:FF:000001">
    <property type="entry name" value="Chromosome partitioning protein ParB"/>
    <property type="match status" value="1"/>
</dbReference>
<dbReference type="Pfam" id="PF23552">
    <property type="entry name" value="ParB_C"/>
    <property type="match status" value="1"/>
</dbReference>
<dbReference type="InterPro" id="IPR004437">
    <property type="entry name" value="ParB/RepB/Spo0J"/>
</dbReference>
<dbReference type="STRING" id="1678840.ATC1_131276"/>
<protein>
    <submittedName>
        <fullName evidence="6">ParB/RepB/Spo0J family partition protein</fullName>
    </submittedName>
</protein>
<dbReference type="GO" id="GO:0045881">
    <property type="term" value="P:positive regulation of sporulation resulting in formation of a cellular spore"/>
    <property type="evidence" value="ECO:0007669"/>
    <property type="project" value="TreeGrafter"/>
</dbReference>
<dbReference type="Proteomes" id="UP000053370">
    <property type="component" value="Unassembled WGS sequence"/>
</dbReference>
<dbReference type="Pfam" id="PF02195">
    <property type="entry name" value="ParB_N"/>
    <property type="match status" value="1"/>
</dbReference>
<dbReference type="InterPro" id="IPR003115">
    <property type="entry name" value="ParB_N"/>
</dbReference>
<dbReference type="SUPFAM" id="SSF110849">
    <property type="entry name" value="ParB/Sulfiredoxin"/>
    <property type="match status" value="1"/>
</dbReference>
<feature type="domain" description="ParB-like N-terminal" evidence="5">
    <location>
        <begin position="30"/>
        <end position="120"/>
    </location>
</feature>
<accession>A0A0S7BS62</accession>
<proteinExistence type="inferred from homology"/>
<evidence type="ECO:0000259" key="5">
    <source>
        <dbReference type="SMART" id="SM00470"/>
    </source>
</evidence>
<dbReference type="EMBL" id="DF968181">
    <property type="protein sequence ID" value="GAP41291.1"/>
    <property type="molecule type" value="Genomic_DNA"/>
</dbReference>
<dbReference type="RefSeq" id="WP_062282205.1">
    <property type="nucleotide sequence ID" value="NZ_DF968181.1"/>
</dbReference>
<organism evidence="6">
    <name type="scientific">Flexilinea flocculi</name>
    <dbReference type="NCBI Taxonomy" id="1678840"/>
    <lineage>
        <taxon>Bacteria</taxon>
        <taxon>Bacillati</taxon>
        <taxon>Chloroflexota</taxon>
        <taxon>Anaerolineae</taxon>
        <taxon>Anaerolineales</taxon>
        <taxon>Anaerolineaceae</taxon>
        <taxon>Flexilinea</taxon>
    </lineage>
</organism>
<dbReference type="SUPFAM" id="SSF109709">
    <property type="entry name" value="KorB DNA-binding domain-like"/>
    <property type="match status" value="1"/>
</dbReference>
<dbReference type="InterPro" id="IPR041468">
    <property type="entry name" value="HTH_ParB/Spo0J"/>
</dbReference>
<evidence type="ECO:0000256" key="3">
    <source>
        <dbReference type="ARBA" id="ARBA00023125"/>
    </source>
</evidence>
<dbReference type="InterPro" id="IPR036086">
    <property type="entry name" value="ParB/Sulfiredoxin_sf"/>
</dbReference>
<keyword evidence="7" id="KW-1185">Reference proteome</keyword>
<dbReference type="GO" id="GO:0007059">
    <property type="term" value="P:chromosome segregation"/>
    <property type="evidence" value="ECO:0007669"/>
    <property type="project" value="UniProtKB-KW"/>
</dbReference>
<sequence>MNAQRRAGLGRGLGALLPSSEPSVSQEAANMVPVSAIASNPHQPRTDFKNEELEELADSIREHGIIQPLIVTQEAEGNYTLIAGERRLKAAQMAGLSMVPVIIRQATDRELLELALIENVQREDLSPLETAEAYKNLEENFELTHEEISRRVGKNRVSITNTLRLLKLPESVRSALANRSITEGHARALLALPSEQAQYSVLQMIIKQNLNVRQTEEIVRKLSGEKAKEKRNIKPVIAELKEIEDRLMQLMGTKVTVHPGKKGGSITIYYYSNDDLEDLVTRFSR</sequence>
<dbReference type="GO" id="GO:0005694">
    <property type="term" value="C:chromosome"/>
    <property type="evidence" value="ECO:0007669"/>
    <property type="project" value="TreeGrafter"/>
</dbReference>
<dbReference type="GO" id="GO:0003677">
    <property type="term" value="F:DNA binding"/>
    <property type="evidence" value="ECO:0007669"/>
    <property type="project" value="UniProtKB-KW"/>
</dbReference>